<organism evidence="1 2">
    <name type="scientific">Collibacillus ludicampi</name>
    <dbReference type="NCBI Taxonomy" id="2771369"/>
    <lineage>
        <taxon>Bacteria</taxon>
        <taxon>Bacillati</taxon>
        <taxon>Bacillota</taxon>
        <taxon>Bacilli</taxon>
        <taxon>Bacillales</taxon>
        <taxon>Alicyclobacillaceae</taxon>
        <taxon>Collibacillus</taxon>
    </lineage>
</organism>
<dbReference type="EMBL" id="BOQE01000001">
    <property type="protein sequence ID" value="GIM45201.1"/>
    <property type="molecule type" value="Genomic_DNA"/>
</dbReference>
<name>A0AAV4LBM7_9BACL</name>
<evidence type="ECO:0000313" key="1">
    <source>
        <dbReference type="EMBL" id="GIM45201.1"/>
    </source>
</evidence>
<comment type="caution">
    <text evidence="1">The sequence shown here is derived from an EMBL/GenBank/DDBJ whole genome shotgun (WGS) entry which is preliminary data.</text>
</comment>
<keyword evidence="2" id="KW-1185">Reference proteome</keyword>
<reference evidence="1" key="1">
    <citation type="journal article" date="2023" name="Int. J. Syst. Evol. Microbiol.">
        <title>Collibacillus ludicampi gen. nov., sp. nov., a new soil bacterium of the family Alicyclobacillaceae.</title>
        <authorList>
            <person name="Jojima T."/>
            <person name="Ioku Y."/>
            <person name="Fukuta Y."/>
            <person name="Shirasaka N."/>
            <person name="Matsumura Y."/>
            <person name="Mori M."/>
        </authorList>
    </citation>
    <scope>NUCLEOTIDE SEQUENCE</scope>
    <source>
        <strain evidence="1">TP075</strain>
    </source>
</reference>
<sequence>MKIAEFYGWTQPSVAKNSSTCICVQCGAEFSVEGESAHYECERCISDRDE</sequence>
<protein>
    <recommendedName>
        <fullName evidence="3">YhfH family protein</fullName>
    </recommendedName>
</protein>
<proteinExistence type="predicted"/>
<dbReference type="AlphaFoldDB" id="A0AAV4LBM7"/>
<gene>
    <name evidence="1" type="ORF">DNHGIG_07500</name>
</gene>
<evidence type="ECO:0008006" key="3">
    <source>
        <dbReference type="Google" id="ProtNLM"/>
    </source>
</evidence>
<evidence type="ECO:0000313" key="2">
    <source>
        <dbReference type="Proteomes" id="UP001057291"/>
    </source>
</evidence>
<accession>A0AAV4LBM7</accession>
<dbReference type="Proteomes" id="UP001057291">
    <property type="component" value="Unassembled WGS sequence"/>
</dbReference>